<evidence type="ECO:0000256" key="2">
    <source>
        <dbReference type="SAM" id="Phobius"/>
    </source>
</evidence>
<evidence type="ECO:0000256" key="1">
    <source>
        <dbReference type="SAM" id="MobiDB-lite"/>
    </source>
</evidence>
<sequence length="429" mass="48322">MAATKDNDKLRMTPIVEEKEYDSVSWGLLEDHPLRSYPTECFPGLLSCIVGYFAALRKRWAERVFSLICLFLMFLMVIQFLATLPYGLTYILFRRGVAEPNEFVPWTAEFKGQQSTCILYNAPAHDPVQYAVNAGCSGVTVDIRVQKDLLQDSAITKALNTLRDLYLNPLVGKLDAQRSAEALQASLSEFGRVGLFDEEPTRSFTLVLKLHPLVELVLPQLAFLLEPLKEKGYLSFRNGTRFVARHVTVVLTGRDMADSGDVSGSDWDGTLNSIMLDTSLDELGGDYGPVSSAFETSRTENDDSIQSDGAPGNSPNYHQVSSYQMLTATSNFSKSIDFSHRGGRFSQQQIERVRAQVRAAHRRGLRARYEGISFYSQPLQRMIWRILVHEGADLIEVDGTRCELPWWRRFFMAGGMQCHGRTRDNSEES</sequence>
<dbReference type="EMBL" id="ML732209">
    <property type="protein sequence ID" value="KAB8074494.1"/>
    <property type="molecule type" value="Genomic_DNA"/>
</dbReference>
<evidence type="ECO:0008006" key="5">
    <source>
        <dbReference type="Google" id="ProtNLM"/>
    </source>
</evidence>
<feature type="transmembrane region" description="Helical" evidence="2">
    <location>
        <begin position="67"/>
        <end position="93"/>
    </location>
</feature>
<keyword evidence="2" id="KW-0812">Transmembrane</keyword>
<protein>
    <recommendedName>
        <fullName evidence="5">PLC-like phosphodiesterase</fullName>
    </recommendedName>
</protein>
<keyword evidence="2" id="KW-1133">Transmembrane helix</keyword>
<keyword evidence="4" id="KW-1185">Reference proteome</keyword>
<name>A0A5N5X4Q5_9EURO</name>
<reference evidence="3 4" key="1">
    <citation type="submission" date="2019-04" db="EMBL/GenBank/DDBJ databases">
        <title>Friends and foes A comparative genomics study of 23 Aspergillus species from section Flavi.</title>
        <authorList>
            <consortium name="DOE Joint Genome Institute"/>
            <person name="Kjaerbolling I."/>
            <person name="Vesth T."/>
            <person name="Frisvad J.C."/>
            <person name="Nybo J.L."/>
            <person name="Theobald S."/>
            <person name="Kildgaard S."/>
            <person name="Isbrandt T."/>
            <person name="Kuo A."/>
            <person name="Sato A."/>
            <person name="Lyhne E.K."/>
            <person name="Kogle M.E."/>
            <person name="Wiebenga A."/>
            <person name="Kun R.S."/>
            <person name="Lubbers R.J."/>
            <person name="Makela M.R."/>
            <person name="Barry K."/>
            <person name="Chovatia M."/>
            <person name="Clum A."/>
            <person name="Daum C."/>
            <person name="Haridas S."/>
            <person name="He G."/>
            <person name="LaButti K."/>
            <person name="Lipzen A."/>
            <person name="Mondo S."/>
            <person name="Riley R."/>
            <person name="Salamov A."/>
            <person name="Simmons B.A."/>
            <person name="Magnuson J.K."/>
            <person name="Henrissat B."/>
            <person name="Mortensen U.H."/>
            <person name="Larsen T.O."/>
            <person name="Devries R.P."/>
            <person name="Grigoriev I.V."/>
            <person name="Machida M."/>
            <person name="Baker S.E."/>
            <person name="Andersen M.R."/>
        </authorList>
    </citation>
    <scope>NUCLEOTIDE SEQUENCE [LARGE SCALE GENOMIC DNA]</scope>
    <source>
        <strain evidence="3 4">CBS 151.66</strain>
    </source>
</reference>
<evidence type="ECO:0000313" key="4">
    <source>
        <dbReference type="Proteomes" id="UP000326565"/>
    </source>
</evidence>
<evidence type="ECO:0000313" key="3">
    <source>
        <dbReference type="EMBL" id="KAB8074494.1"/>
    </source>
</evidence>
<dbReference type="OrthoDB" id="4499526at2759"/>
<gene>
    <name evidence="3" type="ORF">BDV29DRAFT_190959</name>
</gene>
<organism evidence="3 4">
    <name type="scientific">Aspergillus leporis</name>
    <dbReference type="NCBI Taxonomy" id="41062"/>
    <lineage>
        <taxon>Eukaryota</taxon>
        <taxon>Fungi</taxon>
        <taxon>Dikarya</taxon>
        <taxon>Ascomycota</taxon>
        <taxon>Pezizomycotina</taxon>
        <taxon>Eurotiomycetes</taxon>
        <taxon>Eurotiomycetidae</taxon>
        <taxon>Eurotiales</taxon>
        <taxon>Aspergillaceae</taxon>
        <taxon>Aspergillus</taxon>
        <taxon>Aspergillus subgen. Circumdati</taxon>
    </lineage>
</organism>
<proteinExistence type="predicted"/>
<keyword evidence="2" id="KW-0472">Membrane</keyword>
<dbReference type="AlphaFoldDB" id="A0A5N5X4Q5"/>
<feature type="region of interest" description="Disordered" evidence="1">
    <location>
        <begin position="291"/>
        <end position="316"/>
    </location>
</feature>
<accession>A0A5N5X4Q5</accession>
<dbReference type="Proteomes" id="UP000326565">
    <property type="component" value="Unassembled WGS sequence"/>
</dbReference>